<dbReference type="EMBL" id="JABBYC010000001">
    <property type="protein sequence ID" value="MBL0884882.1"/>
    <property type="molecule type" value="Genomic_DNA"/>
</dbReference>
<accession>A0ABS1LH07</accession>
<organism evidence="1 2">
    <name type="scientific">Myceligenerans indicum</name>
    <dbReference type="NCBI Taxonomy" id="2593663"/>
    <lineage>
        <taxon>Bacteria</taxon>
        <taxon>Bacillati</taxon>
        <taxon>Actinomycetota</taxon>
        <taxon>Actinomycetes</taxon>
        <taxon>Micrococcales</taxon>
        <taxon>Promicromonosporaceae</taxon>
        <taxon>Myceligenerans</taxon>
    </lineage>
</organism>
<sequence length="229" mass="23318">MIDAPPTPGESRSAARLRPPGWRDPRLLSGIVLVAMSVALGSWLVASAGRTVPVFVADGALTPGEPVTRDALRVVDVRLSAGLDRYLRADADLPPGLVAQRVVADGELVSRSGLGDGSTMRSVALPITGGVSERIRPGAIADLWFVPEHGSRSETAGTPGAASRGAGTEPATLAEGVIVEQVEEPAGALVVAGTTTLHVLVEQEALPRVLGALTEPGSLAVVPVGGAVR</sequence>
<gene>
    <name evidence="1" type="ORF">HGK34_01065</name>
</gene>
<comment type="caution">
    <text evidence="1">The sequence shown here is derived from an EMBL/GenBank/DDBJ whole genome shotgun (WGS) entry which is preliminary data.</text>
</comment>
<proteinExistence type="predicted"/>
<name>A0ABS1LH07_9MICO</name>
<dbReference type="Proteomes" id="UP000675409">
    <property type="component" value="Unassembled WGS sequence"/>
</dbReference>
<reference evidence="1 2" key="1">
    <citation type="journal article" date="2021" name="Arch. Microbiol.">
        <title>Myceligenerans indicum sp. nov., an actinobacterium isolated from mangrove sediment of Sundarbans, India.</title>
        <authorList>
            <person name="Asha K."/>
            <person name="Bhadury P."/>
        </authorList>
    </citation>
    <scope>NUCLEOTIDE SEQUENCE [LARGE SCALE GENOMIC DNA]</scope>
    <source>
        <strain evidence="1 2">I2</strain>
    </source>
</reference>
<protein>
    <recommendedName>
        <fullName evidence="3">SAF domain-containing protein</fullName>
    </recommendedName>
</protein>
<evidence type="ECO:0008006" key="3">
    <source>
        <dbReference type="Google" id="ProtNLM"/>
    </source>
</evidence>
<evidence type="ECO:0000313" key="2">
    <source>
        <dbReference type="Proteomes" id="UP000675409"/>
    </source>
</evidence>
<evidence type="ECO:0000313" key="1">
    <source>
        <dbReference type="EMBL" id="MBL0884882.1"/>
    </source>
</evidence>
<keyword evidence="2" id="KW-1185">Reference proteome</keyword>